<feature type="compositionally biased region" description="Low complexity" evidence="7">
    <location>
        <begin position="29"/>
        <end position="47"/>
    </location>
</feature>
<keyword evidence="4 6" id="KW-0238">DNA-binding</keyword>
<dbReference type="Proteomes" id="UP001190825">
    <property type="component" value="Unassembled WGS sequence"/>
</dbReference>
<keyword evidence="3" id="KW-0805">Transcription regulation</keyword>
<evidence type="ECO:0000256" key="6">
    <source>
        <dbReference type="PROSITE-ProRule" id="PRU00335"/>
    </source>
</evidence>
<evidence type="ECO:0000259" key="8">
    <source>
        <dbReference type="PROSITE" id="PS50977"/>
    </source>
</evidence>
<dbReference type="InterPro" id="IPR036271">
    <property type="entry name" value="Tet_transcr_reg_TetR-rel_C_sf"/>
</dbReference>
<reference evidence="9 11" key="2">
    <citation type="journal article" date="2018" name="FEMS Microbiol. Ecol.">
        <title>Co-invading symbiotic mutualists of Medicago polymorpha retain high ancestral diversity and contain diverse accessory genomes.</title>
        <authorList>
            <person name="Porter S.S."/>
            <person name="Faber-Hammond J.J."/>
            <person name="Friesen M.L."/>
        </authorList>
    </citation>
    <scope>NUCLEOTIDE SEQUENCE [LARGE SCALE GENOMIC DNA]</scope>
    <source>
        <strain evidence="9 11">Str16</strain>
    </source>
</reference>
<dbReference type="PRINTS" id="PR00455">
    <property type="entry name" value="HTHTETR"/>
</dbReference>
<evidence type="ECO:0000256" key="1">
    <source>
        <dbReference type="ARBA" id="ARBA00002856"/>
    </source>
</evidence>
<dbReference type="GeneID" id="61611876"/>
<dbReference type="EMBL" id="NBUC01000103">
    <property type="protein sequence ID" value="PLU00584.1"/>
    <property type="molecule type" value="Genomic_DNA"/>
</dbReference>
<dbReference type="GO" id="GO:0045892">
    <property type="term" value="P:negative regulation of DNA-templated transcription"/>
    <property type="evidence" value="ECO:0007669"/>
    <property type="project" value="InterPro"/>
</dbReference>
<dbReference type="EMBL" id="CABFNB010000096">
    <property type="protein sequence ID" value="VTZ61737.1"/>
    <property type="molecule type" value="Genomic_DNA"/>
</dbReference>
<keyword evidence="11" id="KW-1185">Reference proteome</keyword>
<dbReference type="GO" id="GO:0000976">
    <property type="term" value="F:transcription cis-regulatory region binding"/>
    <property type="evidence" value="ECO:0007669"/>
    <property type="project" value="TreeGrafter"/>
</dbReference>
<proteinExistence type="predicted"/>
<evidence type="ECO:0000256" key="2">
    <source>
        <dbReference type="ARBA" id="ARBA00022491"/>
    </source>
</evidence>
<protein>
    <submittedName>
        <fullName evidence="9">TetR family transcriptional regulator</fullName>
    </submittedName>
    <submittedName>
        <fullName evidence="10">Transcriptional regulator, TetR family</fullName>
    </submittedName>
</protein>
<name>A0A508WWC6_9HYPH</name>
<gene>
    <name evidence="9" type="ORF">BMJ33_20710</name>
    <name evidence="10" type="ORF">EMEDMD4_300103</name>
</gene>
<dbReference type="Pfam" id="PF00440">
    <property type="entry name" value="TetR_N"/>
    <property type="match status" value="1"/>
</dbReference>
<dbReference type="PRINTS" id="PR00400">
    <property type="entry name" value="TETREPRESSOR"/>
</dbReference>
<sequence>MAAKPSGPQGDRPRRLRASPQSAPPQSAPPQSASPESAPPESGSSESLEGPRTEPSLSLDRIVAAAVELLDTRGVDGLKMRQLADRLGAGAMSLYWHVENKEMVFDLALDSVLAYRGPPQKAESRDWRGEVFHMLEDWRASMLRHPWSASLLPRRALGPNILSRLELLSNTLSRAGVADADLNAAIWSLWNYVIGATVTRASFVLSDEDRSVAQQRLTGLGEHYPTIERSRLLLDDDWDGAFRKGLDFLLDGLAPRS</sequence>
<dbReference type="Pfam" id="PF02909">
    <property type="entry name" value="TetR_C_1"/>
    <property type="match status" value="1"/>
</dbReference>
<dbReference type="InterPro" id="IPR004111">
    <property type="entry name" value="Repressor_TetR_C"/>
</dbReference>
<dbReference type="GO" id="GO:0003700">
    <property type="term" value="F:DNA-binding transcription factor activity"/>
    <property type="evidence" value="ECO:0007669"/>
    <property type="project" value="TreeGrafter"/>
</dbReference>
<dbReference type="PROSITE" id="PS50977">
    <property type="entry name" value="HTH_TETR_2"/>
    <property type="match status" value="1"/>
</dbReference>
<evidence type="ECO:0000256" key="4">
    <source>
        <dbReference type="ARBA" id="ARBA00023125"/>
    </source>
</evidence>
<feature type="DNA-binding region" description="H-T-H motif" evidence="6">
    <location>
        <begin position="79"/>
        <end position="98"/>
    </location>
</feature>
<evidence type="ECO:0000313" key="9">
    <source>
        <dbReference type="EMBL" id="PLU00584.1"/>
    </source>
</evidence>
<comment type="function">
    <text evidence="1">TetR is the repressor of the tetracycline resistance element; its N-terminal region forms a helix-turn-helix structure and binds DNA. Binding of tetracycline to TetR reduces the repressor affinity for the tetracycline resistance gene (tetA) promoter operator sites.</text>
</comment>
<evidence type="ECO:0000256" key="3">
    <source>
        <dbReference type="ARBA" id="ARBA00023015"/>
    </source>
</evidence>
<dbReference type="Gene3D" id="1.10.357.10">
    <property type="entry name" value="Tetracycline Repressor, domain 2"/>
    <property type="match status" value="1"/>
</dbReference>
<dbReference type="SUPFAM" id="SSF46689">
    <property type="entry name" value="Homeodomain-like"/>
    <property type="match status" value="1"/>
</dbReference>
<dbReference type="Proteomes" id="UP000507954">
    <property type="component" value="Unassembled WGS sequence"/>
</dbReference>
<dbReference type="SUPFAM" id="SSF48498">
    <property type="entry name" value="Tetracyclin repressor-like, C-terminal domain"/>
    <property type="match status" value="1"/>
</dbReference>
<evidence type="ECO:0000313" key="11">
    <source>
        <dbReference type="Proteomes" id="UP001190825"/>
    </source>
</evidence>
<accession>A0A508WWC6</accession>
<dbReference type="PANTHER" id="PTHR30055">
    <property type="entry name" value="HTH-TYPE TRANSCRIPTIONAL REGULATOR RUTR"/>
    <property type="match status" value="1"/>
</dbReference>
<reference evidence="9" key="1">
    <citation type="submission" date="2017-04" db="EMBL/GenBank/DDBJ databases">
        <authorList>
            <person name="Porter S."/>
            <person name="Friesen M.L."/>
            <person name="Faber-Hammond J."/>
        </authorList>
    </citation>
    <scope>NUCLEOTIDE SEQUENCE</scope>
    <source>
        <strain evidence="9">Str16</strain>
    </source>
</reference>
<dbReference type="AlphaFoldDB" id="A0A508WWC6"/>
<keyword evidence="2" id="KW-0678">Repressor</keyword>
<dbReference type="InterPro" id="IPR009057">
    <property type="entry name" value="Homeodomain-like_sf"/>
</dbReference>
<evidence type="ECO:0000256" key="5">
    <source>
        <dbReference type="ARBA" id="ARBA00023163"/>
    </source>
</evidence>
<evidence type="ECO:0000313" key="10">
    <source>
        <dbReference type="EMBL" id="VTZ61737.1"/>
    </source>
</evidence>
<evidence type="ECO:0000256" key="7">
    <source>
        <dbReference type="SAM" id="MobiDB-lite"/>
    </source>
</evidence>
<dbReference type="InterPro" id="IPR050109">
    <property type="entry name" value="HTH-type_TetR-like_transc_reg"/>
</dbReference>
<keyword evidence="5" id="KW-0804">Transcription</keyword>
<organism evidence="10">
    <name type="scientific">Sinorhizobium medicae</name>
    <dbReference type="NCBI Taxonomy" id="110321"/>
    <lineage>
        <taxon>Bacteria</taxon>
        <taxon>Pseudomonadati</taxon>
        <taxon>Pseudomonadota</taxon>
        <taxon>Alphaproteobacteria</taxon>
        <taxon>Hyphomicrobiales</taxon>
        <taxon>Rhizobiaceae</taxon>
        <taxon>Sinorhizobium/Ensifer group</taxon>
        <taxon>Sinorhizobium</taxon>
    </lineage>
</organism>
<dbReference type="GO" id="GO:0046677">
    <property type="term" value="P:response to antibiotic"/>
    <property type="evidence" value="ECO:0007669"/>
    <property type="project" value="InterPro"/>
</dbReference>
<feature type="region of interest" description="Disordered" evidence="7">
    <location>
        <begin position="1"/>
        <end position="56"/>
    </location>
</feature>
<dbReference type="PANTHER" id="PTHR30055:SF151">
    <property type="entry name" value="TRANSCRIPTIONAL REGULATORY PROTEIN"/>
    <property type="match status" value="1"/>
</dbReference>
<feature type="domain" description="HTH tetR-type" evidence="8">
    <location>
        <begin position="56"/>
        <end position="116"/>
    </location>
</feature>
<dbReference type="InterPro" id="IPR001647">
    <property type="entry name" value="HTH_TetR"/>
</dbReference>
<reference evidence="10" key="3">
    <citation type="submission" date="2019-06" db="EMBL/GenBank/DDBJ databases">
        <authorList>
            <person name="Le Quere A."/>
            <person name="Colella S."/>
        </authorList>
    </citation>
    <scope>NUCLEOTIDE SEQUENCE</scope>
    <source>
        <strain evidence="10">EmedicaeMD41</strain>
    </source>
</reference>
<dbReference type="InterPro" id="IPR003012">
    <property type="entry name" value="Tet_transcr_reg_TetR"/>
</dbReference>
<dbReference type="RefSeq" id="WP_024310966.1">
    <property type="nucleotide sequence ID" value="NZ_ATYC01000022.1"/>
</dbReference>